<protein>
    <submittedName>
        <fullName evidence="1">Nitroreductase/quinone reductase family protein</fullName>
    </submittedName>
</protein>
<comment type="caution">
    <text evidence="1">The sequence shown here is derived from an EMBL/GenBank/DDBJ whole genome shotgun (WGS) entry which is preliminary data.</text>
</comment>
<evidence type="ECO:0000313" key="1">
    <source>
        <dbReference type="EMBL" id="MDN4516950.1"/>
    </source>
</evidence>
<gene>
    <name evidence="1" type="ORF">QYF68_03805</name>
</gene>
<organism evidence="1 2">
    <name type="scientific">Mycolicibacterium austroafricanum</name>
    <name type="common">Mycobacterium austroafricanum</name>
    <dbReference type="NCBI Taxonomy" id="39687"/>
    <lineage>
        <taxon>Bacteria</taxon>
        <taxon>Bacillati</taxon>
        <taxon>Actinomycetota</taxon>
        <taxon>Actinomycetes</taxon>
        <taxon>Mycobacteriales</taxon>
        <taxon>Mycobacteriaceae</taxon>
        <taxon>Mycolicibacterium</taxon>
    </lineage>
</organism>
<reference evidence="1" key="1">
    <citation type="submission" date="2023-07" db="EMBL/GenBank/DDBJ databases">
        <title>Degradation of tert-butanol by M. austroafricanum TBA100.</title>
        <authorList>
            <person name="Helbich S."/>
            <person name="Vainshtein Y."/>
        </authorList>
    </citation>
    <scope>NUCLEOTIDE SEQUENCE</scope>
    <source>
        <strain evidence="1">TBA100</strain>
    </source>
</reference>
<accession>A0ABT8H8T1</accession>
<dbReference type="Proteomes" id="UP001172687">
    <property type="component" value="Unassembled WGS sequence"/>
</dbReference>
<dbReference type="InterPro" id="IPR004378">
    <property type="entry name" value="F420H2_quin_Rdtase"/>
</dbReference>
<keyword evidence="2" id="KW-1185">Reference proteome</keyword>
<dbReference type="Pfam" id="PF04075">
    <property type="entry name" value="F420H2_quin_red"/>
    <property type="match status" value="1"/>
</dbReference>
<evidence type="ECO:0000313" key="2">
    <source>
        <dbReference type="Proteomes" id="UP001172687"/>
    </source>
</evidence>
<dbReference type="RefSeq" id="WP_208675435.1">
    <property type="nucleotide sequence ID" value="NZ_CP070380.1"/>
</dbReference>
<proteinExistence type="predicted"/>
<dbReference type="InterPro" id="IPR012349">
    <property type="entry name" value="Split_barrel_FMN-bd"/>
</dbReference>
<dbReference type="Gene3D" id="2.30.110.10">
    <property type="entry name" value="Electron Transport, Fmn-binding Protein, Chain A"/>
    <property type="match status" value="1"/>
</dbReference>
<dbReference type="EMBL" id="JAUHTC010000018">
    <property type="protein sequence ID" value="MDN4516950.1"/>
    <property type="molecule type" value="Genomic_DNA"/>
</dbReference>
<name>A0ABT8H8T1_MYCAO</name>
<sequence length="143" mass="15712">MARQSTISARDAVRTFNKHVLNPVMLLLAGRRHWYAAALRHTGRRTGRIRTTPVVAERVSDGFITPLPYGTGVDWLRNVQATGTATITVDGSSFDVVDPQIIDAATAAGQLSARRRRAFGRFGIQHFVKFDLATDTSGEDHAH</sequence>